<evidence type="ECO:0000313" key="1">
    <source>
        <dbReference type="EMBL" id="KIL68665.1"/>
    </source>
</evidence>
<dbReference type="AlphaFoldDB" id="A0A0C2SYR3"/>
<dbReference type="OrthoDB" id="340259at2759"/>
<name>A0A0C2SYR3_AMAMK</name>
<dbReference type="InterPro" id="IPR019775">
    <property type="entry name" value="WD40_repeat_CS"/>
</dbReference>
<gene>
    <name evidence="1" type="ORF">M378DRAFT_901961</name>
</gene>
<reference evidence="1 2" key="1">
    <citation type="submission" date="2014-04" db="EMBL/GenBank/DDBJ databases">
        <title>Evolutionary Origins and Diversification of the Mycorrhizal Mutualists.</title>
        <authorList>
            <consortium name="DOE Joint Genome Institute"/>
            <consortium name="Mycorrhizal Genomics Consortium"/>
            <person name="Kohler A."/>
            <person name="Kuo A."/>
            <person name="Nagy L.G."/>
            <person name="Floudas D."/>
            <person name="Copeland A."/>
            <person name="Barry K.W."/>
            <person name="Cichocki N."/>
            <person name="Veneault-Fourrey C."/>
            <person name="LaButti K."/>
            <person name="Lindquist E.A."/>
            <person name="Lipzen A."/>
            <person name="Lundell T."/>
            <person name="Morin E."/>
            <person name="Murat C."/>
            <person name="Riley R."/>
            <person name="Ohm R."/>
            <person name="Sun H."/>
            <person name="Tunlid A."/>
            <person name="Henrissat B."/>
            <person name="Grigoriev I.V."/>
            <person name="Hibbett D.S."/>
            <person name="Martin F."/>
        </authorList>
    </citation>
    <scope>NUCLEOTIDE SEQUENCE [LARGE SCALE GENOMIC DNA]</scope>
    <source>
        <strain evidence="1 2">Koide BX008</strain>
    </source>
</reference>
<dbReference type="InterPro" id="IPR036322">
    <property type="entry name" value="WD40_repeat_dom_sf"/>
</dbReference>
<protein>
    <submittedName>
        <fullName evidence="1">Uncharacterized protein</fullName>
    </submittedName>
</protein>
<accession>A0A0C2SYR3</accession>
<organism evidence="1 2">
    <name type="scientific">Amanita muscaria (strain Koide BX008)</name>
    <dbReference type="NCBI Taxonomy" id="946122"/>
    <lineage>
        <taxon>Eukaryota</taxon>
        <taxon>Fungi</taxon>
        <taxon>Dikarya</taxon>
        <taxon>Basidiomycota</taxon>
        <taxon>Agaricomycotina</taxon>
        <taxon>Agaricomycetes</taxon>
        <taxon>Agaricomycetidae</taxon>
        <taxon>Agaricales</taxon>
        <taxon>Pluteineae</taxon>
        <taxon>Amanitaceae</taxon>
        <taxon>Amanita</taxon>
    </lineage>
</organism>
<dbReference type="EMBL" id="KN818228">
    <property type="protein sequence ID" value="KIL68665.1"/>
    <property type="molecule type" value="Genomic_DNA"/>
</dbReference>
<dbReference type="HOGENOM" id="CLU_057712_0_0_1"/>
<dbReference type="PANTHER" id="PTHR22806">
    <property type="entry name" value="NUCLEOPORIN NUP37 P37 -RELATED"/>
    <property type="match status" value="1"/>
</dbReference>
<dbReference type="Gene3D" id="2.130.10.10">
    <property type="entry name" value="YVTN repeat-like/Quinoprotein amine dehydrogenase"/>
    <property type="match status" value="1"/>
</dbReference>
<dbReference type="SUPFAM" id="SSF50978">
    <property type="entry name" value="WD40 repeat-like"/>
    <property type="match status" value="1"/>
</dbReference>
<proteinExistence type="predicted"/>
<dbReference type="InterPro" id="IPR037626">
    <property type="entry name" value="NUP37"/>
</dbReference>
<keyword evidence="2" id="KW-1185">Reference proteome</keyword>
<dbReference type="GO" id="GO:0031080">
    <property type="term" value="C:nuclear pore outer ring"/>
    <property type="evidence" value="ECO:0007669"/>
    <property type="project" value="InterPro"/>
</dbReference>
<dbReference type="PANTHER" id="PTHR22806:SF0">
    <property type="entry name" value="NUCLEOPORIN NUP37"/>
    <property type="match status" value="1"/>
</dbReference>
<dbReference type="InParanoid" id="A0A0C2SYR3"/>
<dbReference type="InterPro" id="IPR015943">
    <property type="entry name" value="WD40/YVTN_repeat-like_dom_sf"/>
</dbReference>
<dbReference type="Proteomes" id="UP000054549">
    <property type="component" value="Unassembled WGS sequence"/>
</dbReference>
<dbReference type="STRING" id="946122.A0A0C2SYR3"/>
<evidence type="ECO:0000313" key="2">
    <source>
        <dbReference type="Proteomes" id="UP000054549"/>
    </source>
</evidence>
<dbReference type="PROSITE" id="PS00678">
    <property type="entry name" value="WD_REPEATS_1"/>
    <property type="match status" value="1"/>
</dbReference>
<sequence>MHAHYTHSTDIHILRACSYHDGCDLIAIGGDYGVDILMVGDSQIRVIASFHIGSRVTALAWSPKSVSPSSSTDWILELAVATIDCGLYILTRTSLSEESTFRFGGGLTGHHGKVNDLAFCGGRGENSMRYVGSVSDDKMLMIWDLYPDIQIQESVPGMRISRRQPTAYAIQFSHPLISIGSHLSSDKEFLVADCKGNVYITDWRSDPENAGGLDFRHSNILELTEPLAVISSAGSFGSAVWRPESANIVGAAYGSRFAIWDIQNLNGGQPSQTGMSFLDGSTHFRWCSSSPEYFAITSKRPNGCATLHMYNLDYLKTQPTTVQLAMKSHIVDTIDFVGSEGPRIAAVVGRNVVISNVAAEKSS</sequence>